<dbReference type="Pfam" id="PF03176">
    <property type="entry name" value="MMPL"/>
    <property type="match status" value="2"/>
</dbReference>
<keyword evidence="4 8" id="KW-0812">Transmembrane</keyword>
<dbReference type="GO" id="GO:0005886">
    <property type="term" value="C:plasma membrane"/>
    <property type="evidence" value="ECO:0007669"/>
    <property type="project" value="UniProtKB-SubCell"/>
</dbReference>
<feature type="transmembrane region" description="Helical" evidence="8">
    <location>
        <begin position="536"/>
        <end position="552"/>
    </location>
</feature>
<evidence type="ECO:0000256" key="2">
    <source>
        <dbReference type="ARBA" id="ARBA00010157"/>
    </source>
</evidence>
<evidence type="ECO:0000259" key="9">
    <source>
        <dbReference type="PROSITE" id="PS50156"/>
    </source>
</evidence>
<keyword evidence="6 8" id="KW-0472">Membrane</keyword>
<protein>
    <submittedName>
        <fullName evidence="10">RND superfamily putative drug exporter</fullName>
    </submittedName>
</protein>
<gene>
    <name evidence="10" type="ORF">IW256_006656</name>
</gene>
<dbReference type="InterPro" id="IPR000731">
    <property type="entry name" value="SSD"/>
</dbReference>
<feature type="transmembrane region" description="Helical" evidence="8">
    <location>
        <begin position="671"/>
        <end position="697"/>
    </location>
</feature>
<sequence>MPKTTTPTTTTSTDPPPPSPTRLGRLLKRAKWAVLLGWIALAVGATLAAADLGEVQRNDAAAYLPGGFDSSQVARLAEPDPARPGAETALVVYHRADGGSLTAADRTAIEDDRRRAAALGLAGTRVEGPVQPSRDGAAALFAVEIRPAHADDDTVAEAVEGLRRSITEDAPAGLAASVTGEAALDTDNDGGDVDGPLLLTSMVIVAVLLLLTYRSPVLWAVPLVAAGMAVMVARGAAYGLARAGLAVTDLASAILIVLVFGAATDYALLLLNRYREELARHPDRHEAIAEALRRTTPAIAASAATVIAGMLCLLVADLAGLRGLGPVAASGVLVALAAMLTLLPALLACAGRWLLWPRVPTPGNARGATEHRVWHAVADRVTARPRLAALLVTAALAAGALGLGALHVSADPLDKVPPNSDSVTGHHVVARHFPQGTGAPLTVVLPAGTERPVLDGARQAASATPNVATAEPGPALGDRPTLTVELSVPAYGKAAEAAISDLRDRMDTVRDGILVGGMPAVQLDYRQAALDDTKRIVPLVLLAVTLILGLLLRSIIAPVMLLATVVLSFAASLGVSALAFTHLLDFQGVAADLFVYIFVFLVALGVDYNIFLMERIREERRHATGPGATVQAVRRGLTATGGVITAAGLVLAGTFAALAQIPDVTVAQVGIAVAAGVLVDTLLVRTFQVPALVVLLGERTWWPAHRRR</sequence>
<feature type="transmembrane region" description="Helical" evidence="8">
    <location>
        <begin position="253"/>
        <end position="274"/>
    </location>
</feature>
<feature type="transmembrane region" description="Helical" evidence="8">
    <location>
        <begin position="220"/>
        <end position="241"/>
    </location>
</feature>
<feature type="region of interest" description="Disordered" evidence="7">
    <location>
        <begin position="458"/>
        <end position="479"/>
    </location>
</feature>
<feature type="transmembrane region" description="Helical" evidence="8">
    <location>
        <begin position="295"/>
        <end position="316"/>
    </location>
</feature>
<evidence type="ECO:0000313" key="10">
    <source>
        <dbReference type="EMBL" id="MBG6092543.1"/>
    </source>
</evidence>
<dbReference type="EMBL" id="JADOUA010000001">
    <property type="protein sequence ID" value="MBG6092543.1"/>
    <property type="molecule type" value="Genomic_DNA"/>
</dbReference>
<evidence type="ECO:0000256" key="6">
    <source>
        <dbReference type="ARBA" id="ARBA00023136"/>
    </source>
</evidence>
<feature type="compositionally biased region" description="Low complexity" evidence="7">
    <location>
        <begin position="1"/>
        <end position="13"/>
    </location>
</feature>
<name>A0A931DTT3_9ACTN</name>
<dbReference type="AlphaFoldDB" id="A0A931DTT3"/>
<proteinExistence type="inferred from homology"/>
<feature type="transmembrane region" description="Helical" evidence="8">
    <location>
        <begin position="637"/>
        <end position="659"/>
    </location>
</feature>
<evidence type="ECO:0000256" key="8">
    <source>
        <dbReference type="SAM" id="Phobius"/>
    </source>
</evidence>
<dbReference type="Gene3D" id="1.20.1640.10">
    <property type="entry name" value="Multidrug efflux transporter AcrB transmembrane domain"/>
    <property type="match status" value="2"/>
</dbReference>
<dbReference type="PANTHER" id="PTHR33406:SF6">
    <property type="entry name" value="MEMBRANE PROTEIN YDGH-RELATED"/>
    <property type="match status" value="1"/>
</dbReference>
<feature type="domain" description="SSD" evidence="9">
    <location>
        <begin position="244"/>
        <end position="349"/>
    </location>
</feature>
<evidence type="ECO:0000256" key="4">
    <source>
        <dbReference type="ARBA" id="ARBA00022692"/>
    </source>
</evidence>
<comment type="caution">
    <text evidence="10">The sequence shown here is derived from an EMBL/GenBank/DDBJ whole genome shotgun (WGS) entry which is preliminary data.</text>
</comment>
<evidence type="ECO:0000256" key="1">
    <source>
        <dbReference type="ARBA" id="ARBA00004651"/>
    </source>
</evidence>
<feature type="transmembrane region" description="Helical" evidence="8">
    <location>
        <begin position="387"/>
        <end position="410"/>
    </location>
</feature>
<accession>A0A931DTT3</accession>
<feature type="transmembrane region" description="Helical" evidence="8">
    <location>
        <begin position="328"/>
        <end position="350"/>
    </location>
</feature>
<keyword evidence="3" id="KW-1003">Cell membrane</keyword>
<dbReference type="PROSITE" id="PS50156">
    <property type="entry name" value="SSD"/>
    <property type="match status" value="1"/>
</dbReference>
<comment type="subcellular location">
    <subcellularLocation>
        <location evidence="1">Cell membrane</location>
        <topology evidence="1">Multi-pass membrane protein</topology>
    </subcellularLocation>
</comment>
<feature type="transmembrane region" description="Helical" evidence="8">
    <location>
        <begin position="195"/>
        <end position="213"/>
    </location>
</feature>
<dbReference type="SUPFAM" id="SSF82866">
    <property type="entry name" value="Multidrug efflux transporter AcrB transmembrane domain"/>
    <property type="match status" value="2"/>
</dbReference>
<feature type="transmembrane region" description="Helical" evidence="8">
    <location>
        <begin position="559"/>
        <end position="581"/>
    </location>
</feature>
<dbReference type="InterPro" id="IPR050545">
    <property type="entry name" value="Mycobact_MmpL"/>
</dbReference>
<feature type="transmembrane region" description="Helical" evidence="8">
    <location>
        <begin position="593"/>
        <end position="612"/>
    </location>
</feature>
<reference evidence="10" key="1">
    <citation type="submission" date="2020-11" db="EMBL/GenBank/DDBJ databases">
        <title>Sequencing the genomes of 1000 actinobacteria strains.</title>
        <authorList>
            <person name="Klenk H.-P."/>
        </authorList>
    </citation>
    <scope>NUCLEOTIDE SEQUENCE</scope>
    <source>
        <strain evidence="10">DSM 43175</strain>
    </source>
</reference>
<feature type="transmembrane region" description="Helical" evidence="8">
    <location>
        <begin position="32"/>
        <end position="50"/>
    </location>
</feature>
<keyword evidence="11" id="KW-1185">Reference proteome</keyword>
<comment type="similarity">
    <text evidence="2">Belongs to the resistance-nodulation-cell division (RND) (TC 2.A.6) family. MmpL subfamily.</text>
</comment>
<keyword evidence="5 8" id="KW-1133">Transmembrane helix</keyword>
<evidence type="ECO:0000313" key="11">
    <source>
        <dbReference type="Proteomes" id="UP000614047"/>
    </source>
</evidence>
<evidence type="ECO:0000256" key="5">
    <source>
        <dbReference type="ARBA" id="ARBA00022989"/>
    </source>
</evidence>
<dbReference type="PANTHER" id="PTHR33406">
    <property type="entry name" value="MEMBRANE PROTEIN MJ1562-RELATED"/>
    <property type="match status" value="1"/>
</dbReference>
<evidence type="ECO:0000256" key="7">
    <source>
        <dbReference type="SAM" id="MobiDB-lite"/>
    </source>
</evidence>
<dbReference type="RefSeq" id="WP_197014710.1">
    <property type="nucleotide sequence ID" value="NZ_BAABES010000009.1"/>
</dbReference>
<dbReference type="Proteomes" id="UP000614047">
    <property type="component" value="Unassembled WGS sequence"/>
</dbReference>
<evidence type="ECO:0000256" key="3">
    <source>
        <dbReference type="ARBA" id="ARBA00022475"/>
    </source>
</evidence>
<feature type="region of interest" description="Disordered" evidence="7">
    <location>
        <begin position="1"/>
        <end position="22"/>
    </location>
</feature>
<dbReference type="InterPro" id="IPR004869">
    <property type="entry name" value="MMPL_dom"/>
</dbReference>
<organism evidence="10 11">
    <name type="scientific">Actinomadura viridis</name>
    <dbReference type="NCBI Taxonomy" id="58110"/>
    <lineage>
        <taxon>Bacteria</taxon>
        <taxon>Bacillati</taxon>
        <taxon>Actinomycetota</taxon>
        <taxon>Actinomycetes</taxon>
        <taxon>Streptosporangiales</taxon>
        <taxon>Thermomonosporaceae</taxon>
        <taxon>Actinomadura</taxon>
    </lineage>
</organism>